<evidence type="ECO:0000259" key="2">
    <source>
        <dbReference type="Pfam" id="PF07179"/>
    </source>
</evidence>
<sequence>MDTQLTPTGGQPVPRWEPANDIERRLGLVLADQDFDEAMRILLEAPLVLPGFDDADRDRPTADGADADQAGQPRQRVLVKERNGVPYLLVFTSVEAMRRAVSAEGWRQTSMDELARAWPELGQPVPTGLAVNPGTPIVMLVEPEHVPLMNLPLPDPRREFEPANNTEAALREALVRIDGDLLLDVLVMSRVLVCNDGLEFDGVPTVVVFTSQQRCDAYLAESGLLMTTLPMEMVELLNRWPDPAYQLAVNPGAPIAFVLDGGRIPGMREYADELLRRRHGGVVGDQDDRDGQGDDRGDRVPAADDGGPPVGLPADGRIADLLRGSD</sequence>
<keyword evidence="4" id="KW-1185">Reference proteome</keyword>
<dbReference type="Pfam" id="PF07179">
    <property type="entry name" value="SseB"/>
    <property type="match status" value="1"/>
</dbReference>
<protein>
    <submittedName>
        <fullName evidence="3">SseB family protein</fullName>
    </submittedName>
</protein>
<dbReference type="Proteomes" id="UP001595868">
    <property type="component" value="Unassembled WGS sequence"/>
</dbReference>
<feature type="compositionally biased region" description="Low complexity" evidence="1">
    <location>
        <begin position="62"/>
        <end position="72"/>
    </location>
</feature>
<accession>A0ABV8KM57</accession>
<feature type="compositionally biased region" description="Basic and acidic residues" evidence="1">
    <location>
        <begin position="317"/>
        <end position="326"/>
    </location>
</feature>
<proteinExistence type="predicted"/>
<feature type="compositionally biased region" description="Basic and acidic residues" evidence="1">
    <location>
        <begin position="289"/>
        <end position="302"/>
    </location>
</feature>
<dbReference type="InterPro" id="IPR009839">
    <property type="entry name" value="SseB_N"/>
</dbReference>
<reference evidence="4" key="1">
    <citation type="journal article" date="2019" name="Int. J. Syst. Evol. Microbiol.">
        <title>The Global Catalogue of Microorganisms (GCM) 10K type strain sequencing project: providing services to taxonomists for standard genome sequencing and annotation.</title>
        <authorList>
            <consortium name="The Broad Institute Genomics Platform"/>
            <consortium name="The Broad Institute Genome Sequencing Center for Infectious Disease"/>
            <person name="Wu L."/>
            <person name="Ma J."/>
        </authorList>
    </citation>
    <scope>NUCLEOTIDE SEQUENCE [LARGE SCALE GENOMIC DNA]</scope>
    <source>
        <strain evidence="4">2902at01</strain>
    </source>
</reference>
<feature type="domain" description="SseB protein N-terminal" evidence="2">
    <location>
        <begin position="33"/>
        <end position="146"/>
    </location>
</feature>
<feature type="region of interest" description="Disordered" evidence="1">
    <location>
        <begin position="279"/>
        <end position="326"/>
    </location>
</feature>
<evidence type="ECO:0000313" key="4">
    <source>
        <dbReference type="Proteomes" id="UP001595868"/>
    </source>
</evidence>
<gene>
    <name evidence="3" type="ORF">ACFOX0_14850</name>
</gene>
<feature type="region of interest" description="Disordered" evidence="1">
    <location>
        <begin position="52"/>
        <end position="74"/>
    </location>
</feature>
<evidence type="ECO:0000313" key="3">
    <source>
        <dbReference type="EMBL" id="MFC4107198.1"/>
    </source>
</evidence>
<dbReference type="EMBL" id="JBHSBN010000008">
    <property type="protein sequence ID" value="MFC4107198.1"/>
    <property type="molecule type" value="Genomic_DNA"/>
</dbReference>
<evidence type="ECO:0000256" key="1">
    <source>
        <dbReference type="SAM" id="MobiDB-lite"/>
    </source>
</evidence>
<name>A0ABV8KM57_9ACTN</name>
<comment type="caution">
    <text evidence="3">The sequence shown here is derived from an EMBL/GenBank/DDBJ whole genome shotgun (WGS) entry which is preliminary data.</text>
</comment>
<organism evidence="3 4">
    <name type="scientific">Micromonospora zhanjiangensis</name>
    <dbReference type="NCBI Taxonomy" id="1522057"/>
    <lineage>
        <taxon>Bacteria</taxon>
        <taxon>Bacillati</taxon>
        <taxon>Actinomycetota</taxon>
        <taxon>Actinomycetes</taxon>
        <taxon>Micromonosporales</taxon>
        <taxon>Micromonosporaceae</taxon>
        <taxon>Micromonospora</taxon>
    </lineage>
</organism>
<dbReference type="RefSeq" id="WP_377545821.1">
    <property type="nucleotide sequence ID" value="NZ_JBHSBN010000008.1"/>
</dbReference>